<dbReference type="Proteomes" id="UP000218327">
    <property type="component" value="Unassembled WGS sequence"/>
</dbReference>
<protein>
    <submittedName>
        <fullName evidence="2">Uncharacterized protein</fullName>
    </submittedName>
</protein>
<dbReference type="EMBL" id="NVVJ01000101">
    <property type="protein sequence ID" value="PCJ18294.1"/>
    <property type="molecule type" value="Genomic_DNA"/>
</dbReference>
<proteinExistence type="predicted"/>
<evidence type="ECO:0000313" key="2">
    <source>
        <dbReference type="EMBL" id="PCJ18294.1"/>
    </source>
</evidence>
<accession>A0A2A5AG74</accession>
<evidence type="ECO:0000256" key="1">
    <source>
        <dbReference type="SAM" id="Phobius"/>
    </source>
</evidence>
<organism evidence="2 3">
    <name type="scientific">SAR86 cluster bacterium</name>
    <dbReference type="NCBI Taxonomy" id="2030880"/>
    <lineage>
        <taxon>Bacteria</taxon>
        <taxon>Pseudomonadati</taxon>
        <taxon>Pseudomonadota</taxon>
        <taxon>Gammaproteobacteria</taxon>
        <taxon>SAR86 cluster</taxon>
    </lineage>
</organism>
<comment type="caution">
    <text evidence="2">The sequence shown here is derived from an EMBL/GenBank/DDBJ whole genome shotgun (WGS) entry which is preliminary data.</text>
</comment>
<dbReference type="AlphaFoldDB" id="A0A2A5AG74"/>
<reference evidence="3" key="1">
    <citation type="submission" date="2017-08" db="EMBL/GenBank/DDBJ databases">
        <title>A dynamic microbial community with high functional redundancy inhabits the cold, oxic subseafloor aquifer.</title>
        <authorList>
            <person name="Tully B.J."/>
            <person name="Wheat C.G."/>
            <person name="Glazer B.T."/>
            <person name="Huber J.A."/>
        </authorList>
    </citation>
    <scope>NUCLEOTIDE SEQUENCE [LARGE SCALE GENOMIC DNA]</scope>
</reference>
<feature type="transmembrane region" description="Helical" evidence="1">
    <location>
        <begin position="31"/>
        <end position="50"/>
    </location>
</feature>
<sequence>MSRSKMIYVYWTVAIGFYTLACRDAWIYGNWYTGCMHLLIAWLVFLLCCARYDGWNVAPPGVLHIKANADTEPLPPGVTLRLRVGEGRIKKGEPVYSESDGVTVTNTPGGTYIGRASTDSKLDQQSHIVVPVRLGGTVPTCRRTISATYTFTKVQNTLVPHSYEIEATVDHVHGKAFAKELADRAWQLLFDKTSMGVGKPSTHMFRSQYIISNVSDLTETITSEGIES</sequence>
<keyword evidence="1" id="KW-1133">Transmembrane helix</keyword>
<keyword evidence="1" id="KW-0812">Transmembrane</keyword>
<evidence type="ECO:0000313" key="3">
    <source>
        <dbReference type="Proteomes" id="UP000218327"/>
    </source>
</evidence>
<name>A0A2A5AG74_9GAMM</name>
<keyword evidence="1" id="KW-0472">Membrane</keyword>
<gene>
    <name evidence="2" type="ORF">COA96_16885</name>
</gene>